<evidence type="ECO:0000313" key="2">
    <source>
        <dbReference type="Proteomes" id="UP000593567"/>
    </source>
</evidence>
<organism evidence="1 2">
    <name type="scientific">Bugula neritina</name>
    <name type="common">Brown bryozoan</name>
    <name type="synonym">Sertularia neritina</name>
    <dbReference type="NCBI Taxonomy" id="10212"/>
    <lineage>
        <taxon>Eukaryota</taxon>
        <taxon>Metazoa</taxon>
        <taxon>Spiralia</taxon>
        <taxon>Lophotrochozoa</taxon>
        <taxon>Bryozoa</taxon>
        <taxon>Gymnolaemata</taxon>
        <taxon>Cheilostomatida</taxon>
        <taxon>Flustrina</taxon>
        <taxon>Buguloidea</taxon>
        <taxon>Bugulidae</taxon>
        <taxon>Bugula</taxon>
    </lineage>
</organism>
<comment type="caution">
    <text evidence="1">The sequence shown here is derived from an EMBL/GenBank/DDBJ whole genome shotgun (WGS) entry which is preliminary data.</text>
</comment>
<proteinExistence type="predicted"/>
<gene>
    <name evidence="1" type="ORF">EB796_001950</name>
</gene>
<keyword evidence="2" id="KW-1185">Reference proteome</keyword>
<dbReference type="AlphaFoldDB" id="A0A7J7KNS0"/>
<sequence>MDPKGQLSGTIAKVYLEKARETTNYTKRWELLETALGYGEMYLKAKDTSPCVGSQVSSDILMQMWAMKYSEAEPEKAWSAYKAIFGNQGGSKLKLWCFLSYEFHSVDSDNNPDRRALLEKAELHLENYKRENPCKFLSRIVTVKLLLGHPTEEIEAVFPRLDELEANELRAAMLATYGRFCEINNKHQEAIQKYQQVLTFYTGENSNLWCFRMAGQGIRRIEEHSNKE</sequence>
<accession>A0A7J7KNS0</accession>
<evidence type="ECO:0000313" key="1">
    <source>
        <dbReference type="EMBL" id="KAF6039745.1"/>
    </source>
</evidence>
<dbReference type="EMBL" id="VXIV02000213">
    <property type="protein sequence ID" value="KAF6039745.1"/>
    <property type="molecule type" value="Genomic_DNA"/>
</dbReference>
<name>A0A7J7KNS0_BUGNE</name>
<reference evidence="1" key="1">
    <citation type="submission" date="2020-06" db="EMBL/GenBank/DDBJ databases">
        <title>Draft genome of Bugula neritina, a colonial animal packing powerful symbionts and potential medicines.</title>
        <authorList>
            <person name="Rayko M."/>
        </authorList>
    </citation>
    <scope>NUCLEOTIDE SEQUENCE [LARGE SCALE GENOMIC DNA]</scope>
    <source>
        <strain evidence="1">Kwan_BN1</strain>
    </source>
</reference>
<dbReference type="Proteomes" id="UP000593567">
    <property type="component" value="Unassembled WGS sequence"/>
</dbReference>
<protein>
    <submittedName>
        <fullName evidence="1">Uncharacterized protein</fullName>
    </submittedName>
</protein>